<proteinExistence type="predicted"/>
<protein>
    <submittedName>
        <fullName evidence="1">Zn-dependent protease</fullName>
    </submittedName>
</protein>
<comment type="caution">
    <text evidence="1">The sequence shown here is derived from an EMBL/GenBank/DDBJ whole genome shotgun (WGS) entry which is preliminary data.</text>
</comment>
<organism evidence="1 2">
    <name type="scientific">Parvibaculum sedimenti</name>
    <dbReference type="NCBI Taxonomy" id="2608632"/>
    <lineage>
        <taxon>Bacteria</taxon>
        <taxon>Pseudomonadati</taxon>
        <taxon>Pseudomonadota</taxon>
        <taxon>Alphaproteobacteria</taxon>
        <taxon>Hyphomicrobiales</taxon>
        <taxon>Parvibaculaceae</taxon>
        <taxon>Parvibaculum</taxon>
    </lineage>
</organism>
<keyword evidence="1" id="KW-0378">Hydrolase</keyword>
<dbReference type="Pfam" id="PF06262">
    <property type="entry name" value="Zincin_1"/>
    <property type="match status" value="1"/>
</dbReference>
<dbReference type="InterPro" id="IPR038555">
    <property type="entry name" value="Zincin_1_sf"/>
</dbReference>
<dbReference type="Gene3D" id="3.30.2010.20">
    <property type="match status" value="1"/>
</dbReference>
<dbReference type="RefSeq" id="WP_152214675.1">
    <property type="nucleotide sequence ID" value="NZ_WESC01000002.1"/>
</dbReference>
<gene>
    <name evidence="1" type="ORF">F2P47_03025</name>
</gene>
<reference evidence="1 2" key="1">
    <citation type="submission" date="2019-09" db="EMBL/GenBank/DDBJ databases">
        <title>Parvibaculum sedimenti sp. nov., isolated from sediment.</title>
        <authorList>
            <person name="Wang Y."/>
        </authorList>
    </citation>
    <scope>NUCLEOTIDE SEQUENCE [LARGE SCALE GENOMIC DNA]</scope>
    <source>
        <strain evidence="1 2">HXT-9</strain>
    </source>
</reference>
<accession>A0A6N6VS30</accession>
<dbReference type="AlphaFoldDB" id="A0A6N6VS30"/>
<evidence type="ECO:0000313" key="1">
    <source>
        <dbReference type="EMBL" id="KAB7742253.1"/>
    </source>
</evidence>
<dbReference type="CDD" id="cd12952">
    <property type="entry name" value="MMP_ACEL2062"/>
    <property type="match status" value="1"/>
</dbReference>
<dbReference type="InterPro" id="IPR010428">
    <property type="entry name" value="Zincin_1"/>
</dbReference>
<keyword evidence="2" id="KW-1185">Reference proteome</keyword>
<evidence type="ECO:0000313" key="2">
    <source>
        <dbReference type="Proteomes" id="UP000468901"/>
    </source>
</evidence>
<dbReference type="GO" id="GO:0006508">
    <property type="term" value="P:proteolysis"/>
    <property type="evidence" value="ECO:0007669"/>
    <property type="project" value="UniProtKB-KW"/>
</dbReference>
<name>A0A6N6VS30_9HYPH</name>
<dbReference type="GO" id="GO:0008233">
    <property type="term" value="F:peptidase activity"/>
    <property type="evidence" value="ECO:0007669"/>
    <property type="project" value="UniProtKB-KW"/>
</dbReference>
<dbReference type="Proteomes" id="UP000468901">
    <property type="component" value="Unassembled WGS sequence"/>
</dbReference>
<keyword evidence="1" id="KW-0645">Protease</keyword>
<dbReference type="EMBL" id="WESC01000002">
    <property type="protein sequence ID" value="KAB7742253.1"/>
    <property type="molecule type" value="Genomic_DNA"/>
</dbReference>
<sequence length="134" mass="15326">MDWRTIKAPSLAEFEEIAADAFARLPSEFRARCDGLVIRIEDFPSEEILDEMGLESPFDLLGLYHGTGEPYEMSHQTTRLPDMVFLYRRPMLDYWSDYDETLGQLVTHVLIHEIGHHFGLSDAAMHAIEGKAGR</sequence>
<dbReference type="SUPFAM" id="SSF55486">
    <property type="entry name" value="Metalloproteases ('zincins'), catalytic domain"/>
    <property type="match status" value="1"/>
</dbReference>